<feature type="region of interest" description="Disordered" evidence="1">
    <location>
        <begin position="81"/>
        <end position="108"/>
    </location>
</feature>
<feature type="compositionally biased region" description="Polar residues" evidence="1">
    <location>
        <begin position="92"/>
        <end position="108"/>
    </location>
</feature>
<gene>
    <name evidence="2" type="ORF">WMSIL1_LOCUS12984</name>
    <name evidence="3" type="ORF">WMSIL1_LOCUS12986</name>
</gene>
<organism evidence="3 4">
    <name type="scientific">Hymenolepis diminuta</name>
    <name type="common">Rat tapeworm</name>
    <dbReference type="NCBI Taxonomy" id="6216"/>
    <lineage>
        <taxon>Eukaryota</taxon>
        <taxon>Metazoa</taxon>
        <taxon>Spiralia</taxon>
        <taxon>Lophotrochozoa</taxon>
        <taxon>Platyhelminthes</taxon>
        <taxon>Cestoda</taxon>
        <taxon>Eucestoda</taxon>
        <taxon>Cyclophyllidea</taxon>
        <taxon>Hymenolepididae</taxon>
        <taxon>Hymenolepis</taxon>
    </lineage>
</organism>
<evidence type="ECO:0000313" key="4">
    <source>
        <dbReference type="Proteomes" id="UP000321570"/>
    </source>
</evidence>
<name>A0A564Z7T1_HYMDI</name>
<dbReference type="Proteomes" id="UP000321570">
    <property type="component" value="Unassembled WGS sequence"/>
</dbReference>
<keyword evidence="4" id="KW-1185">Reference proteome</keyword>
<reference evidence="3 4" key="1">
    <citation type="submission" date="2019-07" db="EMBL/GenBank/DDBJ databases">
        <authorList>
            <person name="Jastrzebski P J."/>
            <person name="Paukszto L."/>
            <person name="Jastrzebski P J."/>
        </authorList>
    </citation>
    <scope>NUCLEOTIDE SEQUENCE [LARGE SCALE GENOMIC DNA]</scope>
    <source>
        <strain evidence="3 4">WMS-il1</strain>
    </source>
</reference>
<evidence type="ECO:0000313" key="2">
    <source>
        <dbReference type="EMBL" id="VUZ55049.1"/>
    </source>
</evidence>
<proteinExistence type="predicted"/>
<dbReference type="EMBL" id="CABIJS010000677">
    <property type="protein sequence ID" value="VUZ55053.1"/>
    <property type="molecule type" value="Genomic_DNA"/>
</dbReference>
<accession>A0A564Z7T1</accession>
<sequence>MIRQGVSIIKDISASLSSPSTPASANYLNGIRTEISNEYYNVHSSPDLEKCPVVPQGHIFRLDNFLSCKLPNTIEANLSPSCGQNTKRRDSNVSGISLFSYPKRTNNA</sequence>
<protein>
    <submittedName>
        <fullName evidence="3">Uncharacterized protein</fullName>
    </submittedName>
</protein>
<dbReference type="AlphaFoldDB" id="A0A564Z7T1"/>
<dbReference type="EMBL" id="CABIJS010000677">
    <property type="protein sequence ID" value="VUZ55049.1"/>
    <property type="molecule type" value="Genomic_DNA"/>
</dbReference>
<evidence type="ECO:0000313" key="3">
    <source>
        <dbReference type="EMBL" id="VUZ55053.1"/>
    </source>
</evidence>
<evidence type="ECO:0000256" key="1">
    <source>
        <dbReference type="SAM" id="MobiDB-lite"/>
    </source>
</evidence>